<dbReference type="Proteomes" id="UP001251217">
    <property type="component" value="Unassembled WGS sequence"/>
</dbReference>
<name>A0ABU1X8U9_9NOCA</name>
<gene>
    <name evidence="1" type="ORF">J2W56_000682</name>
</gene>
<organism evidence="1 2">
    <name type="scientific">Nocardia kruczakiae</name>
    <dbReference type="NCBI Taxonomy" id="261477"/>
    <lineage>
        <taxon>Bacteria</taxon>
        <taxon>Bacillati</taxon>
        <taxon>Actinomycetota</taxon>
        <taxon>Actinomycetes</taxon>
        <taxon>Mycobacteriales</taxon>
        <taxon>Nocardiaceae</taxon>
        <taxon>Nocardia</taxon>
    </lineage>
</organism>
<comment type="caution">
    <text evidence="1">The sequence shown here is derived from an EMBL/GenBank/DDBJ whole genome shotgun (WGS) entry which is preliminary data.</text>
</comment>
<evidence type="ECO:0000313" key="2">
    <source>
        <dbReference type="Proteomes" id="UP001251217"/>
    </source>
</evidence>
<keyword evidence="2" id="KW-1185">Reference proteome</keyword>
<evidence type="ECO:0000313" key="1">
    <source>
        <dbReference type="EMBL" id="MDR7166964.1"/>
    </source>
</evidence>
<accession>A0ABU1X8U9</accession>
<protein>
    <submittedName>
        <fullName evidence="1">Uncharacterized protein</fullName>
    </submittedName>
</protein>
<sequence>MPCARSLTTARFIVADNDEYRLVEQSSTTKRGAAVLRPATTADAEHTDMVRLVM</sequence>
<proteinExistence type="predicted"/>
<reference evidence="1 2" key="1">
    <citation type="submission" date="2023-07" db="EMBL/GenBank/DDBJ databases">
        <title>Sorghum-associated microbial communities from plants grown in Nebraska, USA.</title>
        <authorList>
            <person name="Schachtman D."/>
        </authorList>
    </citation>
    <scope>NUCLEOTIDE SEQUENCE [LARGE SCALE GENOMIC DNA]</scope>
    <source>
        <strain evidence="1 2">4272</strain>
    </source>
</reference>
<dbReference type="EMBL" id="JAVDWW010000001">
    <property type="protein sequence ID" value="MDR7166964.1"/>
    <property type="molecule type" value="Genomic_DNA"/>
</dbReference>